<keyword evidence="3" id="KW-1185">Reference proteome</keyword>
<gene>
    <name evidence="2" type="ORF">EYF80_005479</name>
</gene>
<evidence type="ECO:0000313" key="3">
    <source>
        <dbReference type="Proteomes" id="UP000314294"/>
    </source>
</evidence>
<protein>
    <submittedName>
        <fullName evidence="2">Uncharacterized protein</fullName>
    </submittedName>
</protein>
<organism evidence="2 3">
    <name type="scientific">Liparis tanakae</name>
    <name type="common">Tanaka's snailfish</name>
    <dbReference type="NCBI Taxonomy" id="230148"/>
    <lineage>
        <taxon>Eukaryota</taxon>
        <taxon>Metazoa</taxon>
        <taxon>Chordata</taxon>
        <taxon>Craniata</taxon>
        <taxon>Vertebrata</taxon>
        <taxon>Euteleostomi</taxon>
        <taxon>Actinopterygii</taxon>
        <taxon>Neopterygii</taxon>
        <taxon>Teleostei</taxon>
        <taxon>Neoteleostei</taxon>
        <taxon>Acanthomorphata</taxon>
        <taxon>Eupercaria</taxon>
        <taxon>Perciformes</taxon>
        <taxon>Cottioidei</taxon>
        <taxon>Cottales</taxon>
        <taxon>Liparidae</taxon>
        <taxon>Liparis</taxon>
    </lineage>
</organism>
<accession>A0A4Z2J3W5</accession>
<dbReference type="AlphaFoldDB" id="A0A4Z2J3W5"/>
<dbReference type="EMBL" id="SRLO01000028">
    <property type="protein sequence ID" value="TNN84152.1"/>
    <property type="molecule type" value="Genomic_DNA"/>
</dbReference>
<feature type="region of interest" description="Disordered" evidence="1">
    <location>
        <begin position="67"/>
        <end position="90"/>
    </location>
</feature>
<evidence type="ECO:0000313" key="2">
    <source>
        <dbReference type="EMBL" id="TNN84152.1"/>
    </source>
</evidence>
<proteinExistence type="predicted"/>
<comment type="caution">
    <text evidence="2">The sequence shown here is derived from an EMBL/GenBank/DDBJ whole genome shotgun (WGS) entry which is preliminary data.</text>
</comment>
<sequence length="107" mass="12411">MLNPTLTMVLDRKTVNTTTEEISRLRKALKRELQTGDTGREKEDNNWDKSCRLWLFPSSAHCRARRRRSNMRFKREASGARSGGPAPPGETIFIIWRMTNCPDDNFL</sequence>
<dbReference type="Proteomes" id="UP000314294">
    <property type="component" value="Unassembled WGS sequence"/>
</dbReference>
<reference evidence="2 3" key="1">
    <citation type="submission" date="2019-03" db="EMBL/GenBank/DDBJ databases">
        <title>First draft genome of Liparis tanakae, snailfish: a comprehensive survey of snailfish specific genes.</title>
        <authorList>
            <person name="Kim W."/>
            <person name="Song I."/>
            <person name="Jeong J.-H."/>
            <person name="Kim D."/>
            <person name="Kim S."/>
            <person name="Ryu S."/>
            <person name="Song J.Y."/>
            <person name="Lee S.K."/>
        </authorList>
    </citation>
    <scope>NUCLEOTIDE SEQUENCE [LARGE SCALE GENOMIC DNA]</scope>
    <source>
        <tissue evidence="2">Muscle</tissue>
    </source>
</reference>
<evidence type="ECO:0000256" key="1">
    <source>
        <dbReference type="SAM" id="MobiDB-lite"/>
    </source>
</evidence>
<name>A0A4Z2J3W5_9TELE</name>